<dbReference type="Gene3D" id="1.20.900.10">
    <property type="entry name" value="Dbl homology (DH) domain"/>
    <property type="match status" value="1"/>
</dbReference>
<proteinExistence type="predicted"/>
<keyword evidence="3" id="KW-0344">Guanine-nucleotide releasing factor</keyword>
<evidence type="ECO:0000256" key="5">
    <source>
        <dbReference type="ARBA" id="ARBA00022771"/>
    </source>
</evidence>
<dbReference type="Pfam" id="PF01363">
    <property type="entry name" value="FYVE"/>
    <property type="match status" value="1"/>
</dbReference>
<dbReference type="SMART" id="SM00064">
    <property type="entry name" value="FYVE"/>
    <property type="match status" value="1"/>
</dbReference>
<dbReference type="Gene3D" id="2.30.29.30">
    <property type="entry name" value="Pleckstrin-homology domain (PH domain)/Phosphotyrosine-binding domain (PTB)"/>
    <property type="match status" value="1"/>
</dbReference>
<dbReference type="InterPro" id="IPR017455">
    <property type="entry name" value="Znf_FYVE-rel"/>
</dbReference>
<dbReference type="Pfam" id="PF00621">
    <property type="entry name" value="RhoGEF"/>
    <property type="match status" value="1"/>
</dbReference>
<dbReference type="EMBL" id="CAXITT010000264">
    <property type="protein sequence ID" value="CAL1537499.1"/>
    <property type="molecule type" value="Genomic_DNA"/>
</dbReference>
<dbReference type="PROSITE" id="PS50010">
    <property type="entry name" value="DH_2"/>
    <property type="match status" value="1"/>
</dbReference>
<evidence type="ECO:0000259" key="9">
    <source>
        <dbReference type="PROSITE" id="PS50178"/>
    </source>
</evidence>
<evidence type="ECO:0000256" key="1">
    <source>
        <dbReference type="ARBA" id="ARBA00004496"/>
    </source>
</evidence>
<dbReference type="GO" id="GO:0005737">
    <property type="term" value="C:cytoplasm"/>
    <property type="evidence" value="ECO:0007669"/>
    <property type="project" value="UniProtKB-SubCell"/>
</dbReference>
<dbReference type="InterPro" id="IPR013083">
    <property type="entry name" value="Znf_RING/FYVE/PHD"/>
</dbReference>
<keyword evidence="6" id="KW-0862">Zinc</keyword>
<dbReference type="InterPro" id="IPR000219">
    <property type="entry name" value="DH_dom"/>
</dbReference>
<evidence type="ECO:0000313" key="11">
    <source>
        <dbReference type="Proteomes" id="UP001497497"/>
    </source>
</evidence>
<dbReference type="PANTHER" id="PTHR12673:SF241">
    <property type="entry name" value="DH DOMAIN-CONTAINING PROTEIN"/>
    <property type="match status" value="1"/>
</dbReference>
<dbReference type="InterPro" id="IPR011993">
    <property type="entry name" value="PH-like_dom_sf"/>
</dbReference>
<dbReference type="CDD" id="cd00160">
    <property type="entry name" value="RhoGEF"/>
    <property type="match status" value="1"/>
</dbReference>
<keyword evidence="11" id="KW-1185">Reference proteome</keyword>
<evidence type="ECO:0000256" key="7">
    <source>
        <dbReference type="PROSITE-ProRule" id="PRU00091"/>
    </source>
</evidence>
<dbReference type="GO" id="GO:0046847">
    <property type="term" value="P:filopodium assembly"/>
    <property type="evidence" value="ECO:0007669"/>
    <property type="project" value="TreeGrafter"/>
</dbReference>
<reference evidence="10 11" key="1">
    <citation type="submission" date="2024-04" db="EMBL/GenBank/DDBJ databases">
        <authorList>
            <consortium name="Genoscope - CEA"/>
            <person name="William W."/>
        </authorList>
    </citation>
    <scope>NUCLEOTIDE SEQUENCE [LARGE SCALE GENOMIC DNA]</scope>
</reference>
<comment type="subcellular location">
    <subcellularLocation>
        <location evidence="1">Cytoplasm</location>
    </subcellularLocation>
</comment>
<dbReference type="SUPFAM" id="SSF50729">
    <property type="entry name" value="PH domain-like"/>
    <property type="match status" value="1"/>
</dbReference>
<keyword evidence="2" id="KW-0963">Cytoplasm</keyword>
<dbReference type="SUPFAM" id="SSF57903">
    <property type="entry name" value="FYVE/PHD zinc finger"/>
    <property type="match status" value="1"/>
</dbReference>
<accession>A0AAV2HVN2</accession>
<dbReference type="Gene3D" id="3.30.40.10">
    <property type="entry name" value="Zinc/RING finger domain, C3HC4 (zinc finger)"/>
    <property type="match status" value="1"/>
</dbReference>
<comment type="caution">
    <text evidence="10">The sequence shown here is derived from an EMBL/GenBank/DDBJ whole genome shotgun (WGS) entry which is preliminary data.</text>
</comment>
<evidence type="ECO:0000256" key="2">
    <source>
        <dbReference type="ARBA" id="ARBA00022490"/>
    </source>
</evidence>
<dbReference type="SUPFAM" id="SSF48065">
    <property type="entry name" value="DBL homology domain (DH-domain)"/>
    <property type="match status" value="1"/>
</dbReference>
<dbReference type="GO" id="GO:0005085">
    <property type="term" value="F:guanyl-nucleotide exchange factor activity"/>
    <property type="evidence" value="ECO:0007669"/>
    <property type="project" value="UniProtKB-KW"/>
</dbReference>
<dbReference type="SMART" id="SM00325">
    <property type="entry name" value="RhoGEF"/>
    <property type="match status" value="1"/>
</dbReference>
<dbReference type="Proteomes" id="UP001497497">
    <property type="component" value="Unassembled WGS sequence"/>
</dbReference>
<dbReference type="InterPro" id="IPR000306">
    <property type="entry name" value="Znf_FYVE"/>
</dbReference>
<dbReference type="PROSITE" id="PS50178">
    <property type="entry name" value="ZF_FYVE"/>
    <property type="match status" value="1"/>
</dbReference>
<organism evidence="10 11">
    <name type="scientific">Lymnaea stagnalis</name>
    <name type="common">Great pond snail</name>
    <name type="synonym">Helix stagnalis</name>
    <dbReference type="NCBI Taxonomy" id="6523"/>
    <lineage>
        <taxon>Eukaryota</taxon>
        <taxon>Metazoa</taxon>
        <taxon>Spiralia</taxon>
        <taxon>Lophotrochozoa</taxon>
        <taxon>Mollusca</taxon>
        <taxon>Gastropoda</taxon>
        <taxon>Heterobranchia</taxon>
        <taxon>Euthyneura</taxon>
        <taxon>Panpulmonata</taxon>
        <taxon>Hygrophila</taxon>
        <taxon>Lymnaeoidea</taxon>
        <taxon>Lymnaeidae</taxon>
        <taxon>Lymnaea</taxon>
    </lineage>
</organism>
<dbReference type="AlphaFoldDB" id="A0AAV2HVN2"/>
<feature type="domain" description="DH" evidence="8">
    <location>
        <begin position="16"/>
        <end position="204"/>
    </location>
</feature>
<dbReference type="PANTHER" id="PTHR12673">
    <property type="entry name" value="FACIOGENITAL DYSPLASIA PROTEIN"/>
    <property type="match status" value="1"/>
</dbReference>
<evidence type="ECO:0000259" key="8">
    <source>
        <dbReference type="PROSITE" id="PS50010"/>
    </source>
</evidence>
<evidence type="ECO:0000256" key="4">
    <source>
        <dbReference type="ARBA" id="ARBA00022723"/>
    </source>
</evidence>
<name>A0AAV2HVN2_LYMST</name>
<protein>
    <submittedName>
        <fullName evidence="10">Uncharacterized protein</fullName>
    </submittedName>
</protein>
<evidence type="ECO:0000313" key="10">
    <source>
        <dbReference type="EMBL" id="CAL1537499.1"/>
    </source>
</evidence>
<dbReference type="InterPro" id="IPR055251">
    <property type="entry name" value="SOS1_NGEF_PH"/>
</dbReference>
<feature type="domain" description="FYVE-type" evidence="9">
    <location>
        <begin position="374"/>
        <end position="432"/>
    </location>
</feature>
<dbReference type="InterPro" id="IPR035899">
    <property type="entry name" value="DBL_dom_sf"/>
</dbReference>
<sequence length="457" mass="52716">MNLEDWHIVEKKGAELNYLIATELMTTERDYVARLHILYNIFYVELEKENKFSPFLPDNALPLIFSNIKSIYLFHKDFILPQLEERITHWSSDQRVGDIMKKNAPFLKIYGEFVHNFRTAVKNIEVWRRKSSRFSEIVHRLEQLPECERLPFQNLLIEPVQRLVRYELLLKEYVRVLSEDSPDLHDSQEALVLVSKAALHSNEALKKLEVFKKKLEIYQKLRGVPQDFITPTRHLLAHGPVTEISTKKGEKHPRHLFLFNDLILVCTENKSTDTYSVWKSLGIEGLKVTPFQNSLGPNTFEVGNKQGACLLLDQNLTGASFDWEQKIKTILNAYLRKKIERLSACFDLDNGPSSEEKNDSECQIGQVRPVHVSDSAITKCMICEETFGLVRRKQNCMACGKLMCRSCSRKASLQYKQGKKETVCLGCFDAITRDTRPNLSTAVLFDDTDSHHSFSQA</sequence>
<evidence type="ECO:0000256" key="3">
    <source>
        <dbReference type="ARBA" id="ARBA00022658"/>
    </source>
</evidence>
<dbReference type="InterPro" id="IPR051092">
    <property type="entry name" value="FYVE_RhoGEF_PH"/>
</dbReference>
<gene>
    <name evidence="10" type="ORF">GSLYS_00011412001</name>
</gene>
<dbReference type="InterPro" id="IPR011011">
    <property type="entry name" value="Znf_FYVE_PHD"/>
</dbReference>
<dbReference type="Pfam" id="PF22697">
    <property type="entry name" value="SOS1_NGEF_PH"/>
    <property type="match status" value="1"/>
</dbReference>
<keyword evidence="4" id="KW-0479">Metal-binding</keyword>
<keyword evidence="5 7" id="KW-0863">Zinc-finger</keyword>
<dbReference type="GO" id="GO:0007010">
    <property type="term" value="P:cytoskeleton organization"/>
    <property type="evidence" value="ECO:0007669"/>
    <property type="project" value="TreeGrafter"/>
</dbReference>
<evidence type="ECO:0000256" key="6">
    <source>
        <dbReference type="ARBA" id="ARBA00022833"/>
    </source>
</evidence>
<dbReference type="GO" id="GO:0008270">
    <property type="term" value="F:zinc ion binding"/>
    <property type="evidence" value="ECO:0007669"/>
    <property type="project" value="UniProtKB-KW"/>
</dbReference>